<gene>
    <name evidence="2" type="ORF">WICMUC_004191</name>
</gene>
<proteinExistence type="predicted"/>
<organism evidence="2 3">
    <name type="scientific">Wickerhamomyces mucosus</name>
    <dbReference type="NCBI Taxonomy" id="1378264"/>
    <lineage>
        <taxon>Eukaryota</taxon>
        <taxon>Fungi</taxon>
        <taxon>Dikarya</taxon>
        <taxon>Ascomycota</taxon>
        <taxon>Saccharomycotina</taxon>
        <taxon>Saccharomycetes</taxon>
        <taxon>Phaffomycetales</taxon>
        <taxon>Wickerhamomycetaceae</taxon>
        <taxon>Wickerhamomyces</taxon>
    </lineage>
</organism>
<evidence type="ECO:0000313" key="3">
    <source>
        <dbReference type="Proteomes" id="UP000769528"/>
    </source>
</evidence>
<dbReference type="EMBL" id="JAEUBF010001116">
    <property type="protein sequence ID" value="KAH3672673.1"/>
    <property type="molecule type" value="Genomic_DNA"/>
</dbReference>
<keyword evidence="3" id="KW-1185">Reference proteome</keyword>
<reference evidence="2" key="2">
    <citation type="submission" date="2021-01" db="EMBL/GenBank/DDBJ databases">
        <authorList>
            <person name="Schikora-Tamarit M.A."/>
        </authorList>
    </citation>
    <scope>NUCLEOTIDE SEQUENCE</scope>
    <source>
        <strain evidence="2">CBS6341</strain>
    </source>
</reference>
<dbReference type="Pfam" id="PF00339">
    <property type="entry name" value="Arrestin_N"/>
    <property type="match status" value="1"/>
</dbReference>
<feature type="domain" description="Arrestin-like N-terminal" evidence="1">
    <location>
        <begin position="110"/>
        <end position="174"/>
    </location>
</feature>
<comment type="caution">
    <text evidence="2">The sequence shown here is derived from an EMBL/GenBank/DDBJ whole genome shotgun (WGS) entry which is preliminary data.</text>
</comment>
<dbReference type="InterPro" id="IPR014752">
    <property type="entry name" value="Arrestin-like_C"/>
</dbReference>
<dbReference type="InterPro" id="IPR011021">
    <property type="entry name" value="Arrestin-like_N"/>
</dbReference>
<dbReference type="Proteomes" id="UP000769528">
    <property type="component" value="Unassembled WGS sequence"/>
</dbReference>
<reference evidence="2" key="1">
    <citation type="journal article" date="2021" name="Open Biol.">
        <title>Shared evolutionary footprints suggest mitochondrial oxidative damage underlies multiple complex I losses in fungi.</title>
        <authorList>
            <person name="Schikora-Tamarit M.A."/>
            <person name="Marcet-Houben M."/>
            <person name="Nosek J."/>
            <person name="Gabaldon T."/>
        </authorList>
    </citation>
    <scope>NUCLEOTIDE SEQUENCE</scope>
    <source>
        <strain evidence="2">CBS6341</strain>
    </source>
</reference>
<evidence type="ECO:0000259" key="1">
    <source>
        <dbReference type="Pfam" id="PF00339"/>
    </source>
</evidence>
<dbReference type="AlphaFoldDB" id="A0A9P8PHZ6"/>
<evidence type="ECO:0000313" key="2">
    <source>
        <dbReference type="EMBL" id="KAH3672673.1"/>
    </source>
</evidence>
<protein>
    <recommendedName>
        <fullName evidence="1">Arrestin-like N-terminal domain-containing protein</fullName>
    </recommendedName>
</protein>
<sequence length="412" mass="48643">MKLLSKIKSTNSKSNVEILNLDLCLDNDIIFTNGLDDDEQSIANESVLKGVLEIKINCPTSIIELDYLKIKFLGNSMNIHYYQISDNKDKDNKDKDNKDKSNEFNRILFKPIYNKIIDDCYNYNSQNLKLLIGTYKFPFQFLIDPKLPESIESIYCKKFYNLQVEIKFLNSLNSNIIYSKPIKIVKCPLINSPKLFEISHAKGYWNDLIRYDLILCSKILKLGDYFKIKVEIEDLQNDLMICKLDYIKISFIQKIKFPNLNNYNSKFHSIENKSCLNHLKIEQNNNKFYDLNIKLPQEFKNFKVYPYNSNFQDKDLKIVHFIEIILNFKSFDRKTLNFSEFKTFKFKNKINLLNSIINSNLNNPPPAYNSIEFNRSKIFLQNDQNSLIWLCTNGKLELEKSPIYSYRDQAVY</sequence>
<name>A0A9P8PHZ6_9ASCO</name>
<dbReference type="Gene3D" id="2.60.40.640">
    <property type="match status" value="1"/>
</dbReference>
<accession>A0A9P8PHZ6</accession>
<dbReference type="OrthoDB" id="2333384at2759"/>